<proteinExistence type="predicted"/>
<dbReference type="InterPro" id="IPR027417">
    <property type="entry name" value="P-loop_NTPase"/>
</dbReference>
<gene>
    <name evidence="4" type="ORF">AOQ84DRAFT_229175</name>
</gene>
<evidence type="ECO:0000313" key="5">
    <source>
        <dbReference type="Proteomes" id="UP000250140"/>
    </source>
</evidence>
<dbReference type="InterPro" id="IPR015943">
    <property type="entry name" value="WD40/YVTN_repeat-like_dom_sf"/>
</dbReference>
<dbReference type="AlphaFoldDB" id="A0A8E2F713"/>
<reference evidence="4 5" key="1">
    <citation type="journal article" date="2016" name="Nat. Commun.">
        <title>Ectomycorrhizal ecology is imprinted in the genome of the dominant symbiotic fungus Cenococcum geophilum.</title>
        <authorList>
            <consortium name="DOE Joint Genome Institute"/>
            <person name="Peter M."/>
            <person name="Kohler A."/>
            <person name="Ohm R.A."/>
            <person name="Kuo A."/>
            <person name="Krutzmann J."/>
            <person name="Morin E."/>
            <person name="Arend M."/>
            <person name="Barry K.W."/>
            <person name="Binder M."/>
            <person name="Choi C."/>
            <person name="Clum A."/>
            <person name="Copeland A."/>
            <person name="Grisel N."/>
            <person name="Haridas S."/>
            <person name="Kipfer T."/>
            <person name="LaButti K."/>
            <person name="Lindquist E."/>
            <person name="Lipzen A."/>
            <person name="Maire R."/>
            <person name="Meier B."/>
            <person name="Mihaltcheva S."/>
            <person name="Molinier V."/>
            <person name="Murat C."/>
            <person name="Poggeler S."/>
            <person name="Quandt C.A."/>
            <person name="Sperisen C."/>
            <person name="Tritt A."/>
            <person name="Tisserant E."/>
            <person name="Crous P.W."/>
            <person name="Henrissat B."/>
            <person name="Nehls U."/>
            <person name="Egli S."/>
            <person name="Spatafora J.W."/>
            <person name="Grigoriev I.V."/>
            <person name="Martin F.M."/>
        </authorList>
    </citation>
    <scope>NUCLEOTIDE SEQUENCE [LARGE SCALE GENOMIC DNA]</scope>
    <source>
        <strain evidence="4 5">CBS 207.34</strain>
    </source>
</reference>
<dbReference type="Gene3D" id="3.40.50.300">
    <property type="entry name" value="P-loop containing nucleotide triphosphate hydrolases"/>
    <property type="match status" value="1"/>
</dbReference>
<dbReference type="PROSITE" id="PS50082">
    <property type="entry name" value="WD_REPEATS_2"/>
    <property type="match status" value="1"/>
</dbReference>
<accession>A0A8E2F713</accession>
<keyword evidence="2" id="KW-0853">WD repeat</keyword>
<dbReference type="PANTHER" id="PTHR10039">
    <property type="entry name" value="AMELOGENIN"/>
    <property type="match status" value="1"/>
</dbReference>
<keyword evidence="5" id="KW-1185">Reference proteome</keyword>
<dbReference type="EMBL" id="KV749029">
    <property type="protein sequence ID" value="OCL11505.1"/>
    <property type="molecule type" value="Genomic_DNA"/>
</dbReference>
<name>A0A8E2F713_9PEZI</name>
<evidence type="ECO:0000313" key="4">
    <source>
        <dbReference type="EMBL" id="OCL11505.1"/>
    </source>
</evidence>
<dbReference type="PROSITE" id="PS50294">
    <property type="entry name" value="WD_REPEATS_REGION"/>
    <property type="match status" value="1"/>
</dbReference>
<feature type="domain" description="Nephrocystin 3-like N-terminal" evidence="3">
    <location>
        <begin position="75"/>
        <end position="235"/>
    </location>
</feature>
<evidence type="ECO:0000259" key="3">
    <source>
        <dbReference type="Pfam" id="PF24883"/>
    </source>
</evidence>
<feature type="repeat" description="WD" evidence="2">
    <location>
        <begin position="679"/>
        <end position="698"/>
    </location>
</feature>
<dbReference type="PANTHER" id="PTHR10039:SF17">
    <property type="entry name" value="FUNGAL STAND N-TERMINAL GOODBYE DOMAIN-CONTAINING PROTEIN-RELATED"/>
    <property type="match status" value="1"/>
</dbReference>
<dbReference type="Proteomes" id="UP000250140">
    <property type="component" value="Unassembled WGS sequence"/>
</dbReference>
<feature type="non-terminal residue" evidence="4">
    <location>
        <position position="1"/>
    </location>
</feature>
<dbReference type="OrthoDB" id="674604at2759"/>
<dbReference type="InterPro" id="IPR056884">
    <property type="entry name" value="NPHP3-like_N"/>
</dbReference>
<dbReference type="InterPro" id="IPR001680">
    <property type="entry name" value="WD40_rpt"/>
</dbReference>
<evidence type="ECO:0000256" key="1">
    <source>
        <dbReference type="ARBA" id="ARBA00022737"/>
    </source>
</evidence>
<evidence type="ECO:0000256" key="2">
    <source>
        <dbReference type="PROSITE-ProRule" id="PRU00221"/>
    </source>
</evidence>
<dbReference type="Pfam" id="PF24883">
    <property type="entry name" value="NPHP3_N"/>
    <property type="match status" value="1"/>
</dbReference>
<keyword evidence="1" id="KW-0677">Repeat</keyword>
<dbReference type="SUPFAM" id="SSF52540">
    <property type="entry name" value="P-loop containing nucleoside triphosphate hydrolases"/>
    <property type="match status" value="1"/>
</dbReference>
<sequence>MNLSQGSPQVSFSNDGGKVGVQARDYNVYGDQILQVTRDQDPLALLPEASNAVFNASGKEDEPLCLSGTRVGVLDEIRAWIDGEDKQHIFWLSGWAGTGKSTIARTVAREYYDRKRLVASYFFSRGGGDAGNATRFVGTIARQLANKSPKFKEQLRKALSEDEGILRRVLKDQWRELITTPLVHLAVDSYPSPVVIVVDALDECDTESSIRQVIQLLADTKNPNQQLLRVLITSRPEVPVRDEFSRFLPDEHHLILQDISKFIVEQDISLFFKYRLATISPEDEVVAQLVRKAAGLFIWAATACRFICEGSSPEKRLRIILGSSGSTPTSNYYINGTYDSLFQNIIRSLIWNTSYLLFWTAVACGFSREGVMVKRSLRTLVMGNTTPEDHLDVIYLTVLDSSLRSSFTPQDIRDFHSMVRDVLGSIVVLFSSLSVKSLSNLLSKPEKDLTWTMNDLHALLDIPKDAKHAVRQHHPSFRDFLLNKKRCCDSYFWVDEKQAHQALFDSCLWLLSTSLKQDICEVNAPGMLAAELESGRVEQFLPPEVQYACLYWIQHVQKSGAQLRDNDQVHQFLQEHLLHWLEALGWMGKVPEGVHAIASLESFVSSSECPLLSSFIHDAKRFVLYNRLAIEQAPLQTYSGLIFAPMTSIIRERFKNCIPKWVRRLPRVEEKWNAALQTLEGHSDSVNDVAFSPDGKLL</sequence>
<protein>
    <recommendedName>
        <fullName evidence="3">Nephrocystin 3-like N-terminal domain-containing protein</fullName>
    </recommendedName>
</protein>
<organism evidence="4 5">
    <name type="scientific">Glonium stellatum</name>
    <dbReference type="NCBI Taxonomy" id="574774"/>
    <lineage>
        <taxon>Eukaryota</taxon>
        <taxon>Fungi</taxon>
        <taxon>Dikarya</taxon>
        <taxon>Ascomycota</taxon>
        <taxon>Pezizomycotina</taxon>
        <taxon>Dothideomycetes</taxon>
        <taxon>Pleosporomycetidae</taxon>
        <taxon>Gloniales</taxon>
        <taxon>Gloniaceae</taxon>
        <taxon>Glonium</taxon>
    </lineage>
</organism>
<dbReference type="Gene3D" id="2.130.10.10">
    <property type="entry name" value="YVTN repeat-like/Quinoprotein amine dehydrogenase"/>
    <property type="match status" value="1"/>
</dbReference>